<gene>
    <name evidence="11" type="primary">ftsE</name>
    <name evidence="13" type="ORF">A9404_05215</name>
</gene>
<dbReference type="STRING" id="1860122.A9404_05215"/>
<keyword evidence="5 11" id="KW-1003">Cell membrane</keyword>
<keyword evidence="8 11" id="KW-0067">ATP-binding</keyword>
<keyword evidence="6 11" id="KW-0132">Cell division</keyword>
<dbReference type="EMBL" id="CP016027">
    <property type="protein sequence ID" value="ANJ66852.1"/>
    <property type="molecule type" value="Genomic_DNA"/>
</dbReference>
<keyword evidence="9 11" id="KW-0472">Membrane</keyword>
<evidence type="ECO:0000256" key="8">
    <source>
        <dbReference type="ARBA" id="ARBA00022840"/>
    </source>
</evidence>
<dbReference type="SUPFAM" id="SSF52540">
    <property type="entry name" value="P-loop containing nucleoside triphosphate hydrolases"/>
    <property type="match status" value="1"/>
</dbReference>
<reference evidence="13 14" key="1">
    <citation type="submission" date="2016-06" db="EMBL/GenBank/DDBJ databases">
        <title>Insight into the functional genes involving in sulfur oxidation in Pearl River water.</title>
        <authorList>
            <person name="Luo J."/>
            <person name="Tan X."/>
            <person name="Lin W."/>
        </authorList>
    </citation>
    <scope>NUCLEOTIDE SEQUENCE [LARGE SCALE GENOMIC DNA]</scope>
    <source>
        <strain evidence="13 14">LS2</strain>
    </source>
</reference>
<proteinExistence type="inferred from homology"/>
<dbReference type="InterPro" id="IPR015854">
    <property type="entry name" value="ABC_transpr_LolD-like"/>
</dbReference>
<dbReference type="InterPro" id="IPR003593">
    <property type="entry name" value="AAA+_ATPase"/>
</dbReference>
<dbReference type="PROSITE" id="PS50893">
    <property type="entry name" value="ABC_TRANSPORTER_2"/>
    <property type="match status" value="1"/>
</dbReference>
<dbReference type="NCBIfam" id="TIGR02673">
    <property type="entry name" value="FtsE"/>
    <property type="match status" value="1"/>
</dbReference>
<evidence type="ECO:0000256" key="3">
    <source>
        <dbReference type="ARBA" id="ARBA00005417"/>
    </source>
</evidence>
<feature type="domain" description="ABC transporter" evidence="12">
    <location>
        <begin position="2"/>
        <end position="221"/>
    </location>
</feature>
<dbReference type="GO" id="GO:0016887">
    <property type="term" value="F:ATP hydrolysis activity"/>
    <property type="evidence" value="ECO:0007669"/>
    <property type="project" value="InterPro"/>
</dbReference>
<evidence type="ECO:0000256" key="1">
    <source>
        <dbReference type="ARBA" id="ARBA00002579"/>
    </source>
</evidence>
<dbReference type="Proteomes" id="UP000078596">
    <property type="component" value="Chromosome"/>
</dbReference>
<evidence type="ECO:0000256" key="10">
    <source>
        <dbReference type="ARBA" id="ARBA00023306"/>
    </source>
</evidence>
<keyword evidence="10 11" id="KW-0131">Cell cycle</keyword>
<keyword evidence="14" id="KW-1185">Reference proteome</keyword>
<evidence type="ECO:0000256" key="5">
    <source>
        <dbReference type="ARBA" id="ARBA00022475"/>
    </source>
</evidence>
<dbReference type="PANTHER" id="PTHR24220:SF470">
    <property type="entry name" value="CELL DIVISION ATP-BINDING PROTEIN FTSE"/>
    <property type="match status" value="1"/>
</dbReference>
<evidence type="ECO:0000256" key="7">
    <source>
        <dbReference type="ARBA" id="ARBA00022741"/>
    </source>
</evidence>
<accession>A0A191ZG72</accession>
<evidence type="ECO:0000256" key="11">
    <source>
        <dbReference type="RuleBase" id="RU365094"/>
    </source>
</evidence>
<dbReference type="KEGG" id="haz:A9404_05215"/>
<dbReference type="Pfam" id="PF00005">
    <property type="entry name" value="ABC_tran"/>
    <property type="match status" value="1"/>
</dbReference>
<dbReference type="GO" id="GO:0022857">
    <property type="term" value="F:transmembrane transporter activity"/>
    <property type="evidence" value="ECO:0007669"/>
    <property type="project" value="TreeGrafter"/>
</dbReference>
<evidence type="ECO:0000259" key="12">
    <source>
        <dbReference type="PROSITE" id="PS50893"/>
    </source>
</evidence>
<dbReference type="PANTHER" id="PTHR24220">
    <property type="entry name" value="IMPORT ATP-BINDING PROTEIN"/>
    <property type="match status" value="1"/>
</dbReference>
<dbReference type="Gene3D" id="3.40.50.300">
    <property type="entry name" value="P-loop containing nucleotide triphosphate hydrolases"/>
    <property type="match status" value="1"/>
</dbReference>
<dbReference type="GO" id="GO:0005524">
    <property type="term" value="F:ATP binding"/>
    <property type="evidence" value="ECO:0007669"/>
    <property type="project" value="UniProtKB-UniRule"/>
</dbReference>
<evidence type="ECO:0000256" key="6">
    <source>
        <dbReference type="ARBA" id="ARBA00022618"/>
    </source>
</evidence>
<dbReference type="FunFam" id="3.40.50.300:FF:000056">
    <property type="entry name" value="Cell division ATP-binding protein FtsE"/>
    <property type="match status" value="1"/>
</dbReference>
<dbReference type="AlphaFoldDB" id="A0A191ZG72"/>
<dbReference type="SMART" id="SM00382">
    <property type="entry name" value="AAA"/>
    <property type="match status" value="1"/>
</dbReference>
<evidence type="ECO:0000313" key="14">
    <source>
        <dbReference type="Proteomes" id="UP000078596"/>
    </source>
</evidence>
<name>A0A191ZG72_9GAMM</name>
<protein>
    <recommendedName>
        <fullName evidence="4 11">Cell division ATP-binding protein FtsE</fullName>
    </recommendedName>
</protein>
<dbReference type="RefSeq" id="WP_066099214.1">
    <property type="nucleotide sequence ID" value="NZ_CP016027.1"/>
</dbReference>
<dbReference type="InterPro" id="IPR017871">
    <property type="entry name" value="ABC_transporter-like_CS"/>
</dbReference>
<dbReference type="GO" id="GO:0051301">
    <property type="term" value="P:cell division"/>
    <property type="evidence" value="ECO:0007669"/>
    <property type="project" value="UniProtKB-UniRule"/>
</dbReference>
<evidence type="ECO:0000256" key="9">
    <source>
        <dbReference type="ARBA" id="ARBA00023136"/>
    </source>
</evidence>
<dbReference type="OrthoDB" id="66958at2"/>
<evidence type="ECO:0000313" key="13">
    <source>
        <dbReference type="EMBL" id="ANJ66852.1"/>
    </source>
</evidence>
<dbReference type="InterPro" id="IPR003439">
    <property type="entry name" value="ABC_transporter-like_ATP-bd"/>
</dbReference>
<dbReference type="GO" id="GO:0005886">
    <property type="term" value="C:plasma membrane"/>
    <property type="evidence" value="ECO:0007669"/>
    <property type="project" value="UniProtKB-SubCell"/>
</dbReference>
<dbReference type="InterPro" id="IPR027417">
    <property type="entry name" value="P-loop_NTPase"/>
</dbReference>
<keyword evidence="7 11" id="KW-0547">Nucleotide-binding</keyword>
<evidence type="ECO:0000256" key="4">
    <source>
        <dbReference type="ARBA" id="ARBA00020019"/>
    </source>
</evidence>
<comment type="subunit">
    <text evidence="11">Homodimer. Forms a membrane-associated complex with FtsX.</text>
</comment>
<comment type="subcellular location">
    <subcellularLocation>
        <location evidence="11">Cell inner membrane</location>
        <topology evidence="11">Peripheral membrane protein</topology>
        <orientation evidence="11">Cytoplasmic side</orientation>
    </subcellularLocation>
    <subcellularLocation>
        <location evidence="2">Cell membrane</location>
        <topology evidence="2">Peripheral membrane protein</topology>
    </subcellularLocation>
</comment>
<sequence>MIEFDGVSRRFSNGHFGLQDVSFHIPEGRMVFLTGHSGSGKSTLLRMIPALDHPTSGQVRIGGHDLQKMRHHQYPKLRRQIGVVFQDHHLLPDRRVYDNVALPLQVSGYGGKDIRRRVEAALDKVGLLMRQRALIEELSGGEQQRVNIARALVNRPKILLADEPTGNLDPELSRDIFNQFSDFHAVGVTVLIASHDLHLLKTYAVPRIVLNQGRLSHIEEAF</sequence>
<dbReference type="InterPro" id="IPR005286">
    <property type="entry name" value="Cell_div_FtsE"/>
</dbReference>
<comment type="function">
    <text evidence="1">Part of the ABC transporter FtsEX involved in cellular division. Important for assembly or stability of the septal ring.</text>
</comment>
<evidence type="ECO:0000256" key="2">
    <source>
        <dbReference type="ARBA" id="ARBA00004202"/>
    </source>
</evidence>
<comment type="similarity">
    <text evidence="3 11">Belongs to the ABC transporter superfamily.</text>
</comment>
<dbReference type="PROSITE" id="PS00211">
    <property type="entry name" value="ABC_TRANSPORTER_1"/>
    <property type="match status" value="1"/>
</dbReference>
<organism evidence="13 14">
    <name type="scientific">Halothiobacillus diazotrophicus</name>
    <dbReference type="NCBI Taxonomy" id="1860122"/>
    <lineage>
        <taxon>Bacteria</taxon>
        <taxon>Pseudomonadati</taxon>
        <taxon>Pseudomonadota</taxon>
        <taxon>Gammaproteobacteria</taxon>
        <taxon>Chromatiales</taxon>
        <taxon>Halothiobacillaceae</taxon>
        <taxon>Halothiobacillus</taxon>
    </lineage>
</organism>